<dbReference type="EMBL" id="KZ772751">
    <property type="protein sequence ID" value="PTQ34499.1"/>
    <property type="molecule type" value="Genomic_DNA"/>
</dbReference>
<keyword evidence="5" id="KW-1185">Reference proteome</keyword>
<keyword evidence="1" id="KW-1133">Transmembrane helix</keyword>
<dbReference type="Proteomes" id="UP000244005">
    <property type="component" value="Unassembled WGS sequence"/>
</dbReference>
<reference evidence="5" key="1">
    <citation type="journal article" date="2017" name="Cell">
        <title>Insights into land plant evolution garnered from the Marchantia polymorpha genome.</title>
        <authorList>
            <person name="Bowman J.L."/>
            <person name="Kohchi T."/>
            <person name="Yamato K.T."/>
            <person name="Jenkins J."/>
            <person name="Shu S."/>
            <person name="Ishizaki K."/>
            <person name="Yamaoka S."/>
            <person name="Nishihama R."/>
            <person name="Nakamura Y."/>
            <person name="Berger F."/>
            <person name="Adam C."/>
            <person name="Aki S.S."/>
            <person name="Althoff F."/>
            <person name="Araki T."/>
            <person name="Arteaga-Vazquez M.A."/>
            <person name="Balasubrmanian S."/>
            <person name="Barry K."/>
            <person name="Bauer D."/>
            <person name="Boehm C.R."/>
            <person name="Briginshaw L."/>
            <person name="Caballero-Perez J."/>
            <person name="Catarino B."/>
            <person name="Chen F."/>
            <person name="Chiyoda S."/>
            <person name="Chovatia M."/>
            <person name="Davies K.M."/>
            <person name="Delmans M."/>
            <person name="Demura T."/>
            <person name="Dierschke T."/>
            <person name="Dolan L."/>
            <person name="Dorantes-Acosta A.E."/>
            <person name="Eklund D.M."/>
            <person name="Florent S.N."/>
            <person name="Flores-Sandoval E."/>
            <person name="Fujiyama A."/>
            <person name="Fukuzawa H."/>
            <person name="Galik B."/>
            <person name="Grimanelli D."/>
            <person name="Grimwood J."/>
            <person name="Grossniklaus U."/>
            <person name="Hamada T."/>
            <person name="Haseloff J."/>
            <person name="Hetherington A.J."/>
            <person name="Higo A."/>
            <person name="Hirakawa Y."/>
            <person name="Hundley H.N."/>
            <person name="Ikeda Y."/>
            <person name="Inoue K."/>
            <person name="Inoue S.I."/>
            <person name="Ishida S."/>
            <person name="Jia Q."/>
            <person name="Kakita M."/>
            <person name="Kanazawa T."/>
            <person name="Kawai Y."/>
            <person name="Kawashima T."/>
            <person name="Kennedy M."/>
            <person name="Kinose K."/>
            <person name="Kinoshita T."/>
            <person name="Kohara Y."/>
            <person name="Koide E."/>
            <person name="Komatsu K."/>
            <person name="Kopischke S."/>
            <person name="Kubo M."/>
            <person name="Kyozuka J."/>
            <person name="Lagercrantz U."/>
            <person name="Lin S.S."/>
            <person name="Lindquist E."/>
            <person name="Lipzen A.M."/>
            <person name="Lu C.W."/>
            <person name="De Luna E."/>
            <person name="Martienssen R.A."/>
            <person name="Minamino N."/>
            <person name="Mizutani M."/>
            <person name="Mizutani M."/>
            <person name="Mochizuki N."/>
            <person name="Monte I."/>
            <person name="Mosher R."/>
            <person name="Nagasaki H."/>
            <person name="Nakagami H."/>
            <person name="Naramoto S."/>
            <person name="Nishitani K."/>
            <person name="Ohtani M."/>
            <person name="Okamoto T."/>
            <person name="Okumura M."/>
            <person name="Phillips J."/>
            <person name="Pollak B."/>
            <person name="Reinders A."/>
            <person name="Rovekamp M."/>
            <person name="Sano R."/>
            <person name="Sawa S."/>
            <person name="Schmid M.W."/>
            <person name="Shirakawa M."/>
            <person name="Solano R."/>
            <person name="Spunde A."/>
            <person name="Suetsugu N."/>
            <person name="Sugano S."/>
            <person name="Sugiyama A."/>
            <person name="Sun R."/>
            <person name="Suzuki Y."/>
            <person name="Takenaka M."/>
            <person name="Takezawa D."/>
            <person name="Tomogane H."/>
            <person name="Tsuzuki M."/>
            <person name="Ueda T."/>
            <person name="Umeda M."/>
            <person name="Ward J.M."/>
            <person name="Watanabe Y."/>
            <person name="Yazaki K."/>
            <person name="Yokoyama R."/>
            <person name="Yoshitake Y."/>
            <person name="Yotsui I."/>
            <person name="Zachgo S."/>
            <person name="Schmutz J."/>
        </authorList>
    </citation>
    <scope>NUCLEOTIDE SEQUENCE [LARGE SCALE GENOMIC DNA]</scope>
    <source>
        <strain evidence="5">Tak-1</strain>
    </source>
</reference>
<gene>
    <name evidence="4" type="ORF">MARPO_0079s0009</name>
</gene>
<dbReference type="Pfam" id="PF23616">
    <property type="entry name" value="Ig_GEX2_N"/>
    <property type="match status" value="1"/>
</dbReference>
<evidence type="ECO:0000256" key="2">
    <source>
        <dbReference type="SAM" id="SignalP"/>
    </source>
</evidence>
<proteinExistence type="predicted"/>
<evidence type="ECO:0000313" key="5">
    <source>
        <dbReference type="Proteomes" id="UP000244005"/>
    </source>
</evidence>
<dbReference type="InterPro" id="IPR056434">
    <property type="entry name" value="Ig_GEX2_N"/>
</dbReference>
<evidence type="ECO:0000313" key="4">
    <source>
        <dbReference type="EMBL" id="PTQ34499.1"/>
    </source>
</evidence>
<keyword evidence="2" id="KW-0732">Signal</keyword>
<sequence>MTRLLSLSQPEIGKSRYIFGLVLLFLSAGLPTANAAAAASTLSPYCSNFDIAAGSSSVSLREGVANNVTVTLWTLECEDDTCKTQNTSCSTACTSCTTYDGSPTLTIVGQGVNASAIPGLQCVNTTNQGMGTGHWNTLCTPTNSLAGHSGYTLLLIISDPTTNATLASKSSNVTFVAGDINISKCMGSIENGTNKVYLGYDNSLLIYLMDDWNNTVGSKTGRPGLPIIPFNVEITWNPDDGSKVSLGQPITVDTKGDYGYYEAIIVPLKVGNYLAKITVNTTSILNSPIAFQAVKGKKNSASLLQPFMFGSGVQGFGISLVCMAIVSVMTANLL</sequence>
<protein>
    <recommendedName>
        <fullName evidence="3">GEX2 N-terminal Ig-like domain-containing protein</fullName>
    </recommendedName>
</protein>
<dbReference type="Gramene" id="Mp8g16050.1">
    <property type="protein sequence ID" value="Mp8g16050.1.cds"/>
    <property type="gene ID" value="Mp8g16050"/>
</dbReference>
<feature type="domain" description="GEX2 N-terminal Ig-like" evidence="3">
    <location>
        <begin position="183"/>
        <end position="292"/>
    </location>
</feature>
<feature type="chain" id="PRO_5015361231" description="GEX2 N-terminal Ig-like domain-containing protein" evidence="2">
    <location>
        <begin position="36"/>
        <end position="334"/>
    </location>
</feature>
<keyword evidence="1" id="KW-0812">Transmembrane</keyword>
<feature type="signal peptide" evidence="2">
    <location>
        <begin position="1"/>
        <end position="35"/>
    </location>
</feature>
<name>A0A2R6WKW5_MARPO</name>
<organism evidence="4 5">
    <name type="scientific">Marchantia polymorpha</name>
    <name type="common">Common liverwort</name>
    <name type="synonym">Marchantia aquatica</name>
    <dbReference type="NCBI Taxonomy" id="3197"/>
    <lineage>
        <taxon>Eukaryota</taxon>
        <taxon>Viridiplantae</taxon>
        <taxon>Streptophyta</taxon>
        <taxon>Embryophyta</taxon>
        <taxon>Marchantiophyta</taxon>
        <taxon>Marchantiopsida</taxon>
        <taxon>Marchantiidae</taxon>
        <taxon>Marchantiales</taxon>
        <taxon>Marchantiaceae</taxon>
        <taxon>Marchantia</taxon>
    </lineage>
</organism>
<keyword evidence="1" id="KW-0472">Membrane</keyword>
<evidence type="ECO:0000259" key="3">
    <source>
        <dbReference type="Pfam" id="PF23616"/>
    </source>
</evidence>
<dbReference type="AlphaFoldDB" id="A0A2R6WKW5"/>
<evidence type="ECO:0000256" key="1">
    <source>
        <dbReference type="SAM" id="Phobius"/>
    </source>
</evidence>
<feature type="transmembrane region" description="Helical" evidence="1">
    <location>
        <begin position="307"/>
        <end position="331"/>
    </location>
</feature>
<accession>A0A2R6WKW5</accession>